<dbReference type="EMBL" id="JACHHN010000009">
    <property type="protein sequence ID" value="MBB5193095.1"/>
    <property type="molecule type" value="Genomic_DNA"/>
</dbReference>
<evidence type="ECO:0000313" key="2">
    <source>
        <dbReference type="EMBL" id="MBB5193095.1"/>
    </source>
</evidence>
<comment type="caution">
    <text evidence="2">The sequence shown here is derived from an EMBL/GenBank/DDBJ whole genome shotgun (WGS) entry which is preliminary data.</text>
</comment>
<feature type="signal peptide" evidence="1">
    <location>
        <begin position="1"/>
        <end position="19"/>
    </location>
</feature>
<feature type="chain" id="PRO_5032503198" evidence="1">
    <location>
        <begin position="20"/>
        <end position="184"/>
    </location>
</feature>
<evidence type="ECO:0000256" key="1">
    <source>
        <dbReference type="SAM" id="SignalP"/>
    </source>
</evidence>
<dbReference type="Proteomes" id="UP000543030">
    <property type="component" value="Unassembled WGS sequence"/>
</dbReference>
<dbReference type="RefSeq" id="WP_184102744.1">
    <property type="nucleotide sequence ID" value="NZ_JACHHN010000009.1"/>
</dbReference>
<gene>
    <name evidence="2" type="ORF">HNQ50_003849</name>
</gene>
<reference evidence="2 3" key="1">
    <citation type="submission" date="2020-08" db="EMBL/GenBank/DDBJ databases">
        <title>Genomic Encyclopedia of Type Strains, Phase IV (KMG-IV): sequencing the most valuable type-strain genomes for metagenomic binning, comparative biology and taxonomic classification.</title>
        <authorList>
            <person name="Goeker M."/>
        </authorList>
    </citation>
    <scope>NUCLEOTIDE SEQUENCE [LARGE SCALE GENOMIC DNA]</scope>
    <source>
        <strain evidence="2 3">DSM 18233</strain>
    </source>
</reference>
<organism evidence="2 3">
    <name type="scientific">Silvimonas terrae</name>
    <dbReference type="NCBI Taxonomy" id="300266"/>
    <lineage>
        <taxon>Bacteria</taxon>
        <taxon>Pseudomonadati</taxon>
        <taxon>Pseudomonadota</taxon>
        <taxon>Betaproteobacteria</taxon>
        <taxon>Neisseriales</taxon>
        <taxon>Chitinibacteraceae</taxon>
        <taxon>Silvimonas</taxon>
    </lineage>
</organism>
<accession>A0A840RIE5</accession>
<sequence length="184" mass="19992">MQLRPWALALLLTAGPTWATDVPATLQITGQSKQQQSATLTLPAVNRHGELQFTLQRAVSVAGWPAGLPTRLGKQTVTLQMAPNPGGSATFLHFSRPNESAPWLSLIQNGQSGSRLLNTWRLLIQGDRVTLQDQDDAGRLVVPGQPVILVDKTGARWQFALLSVTPAGNSTDNPPRASWYLRKL</sequence>
<name>A0A840RIE5_9NEIS</name>
<keyword evidence="3" id="KW-1185">Reference proteome</keyword>
<proteinExistence type="predicted"/>
<protein>
    <submittedName>
        <fullName evidence="2">Uncharacterized protein</fullName>
    </submittedName>
</protein>
<keyword evidence="1" id="KW-0732">Signal</keyword>
<dbReference type="AlphaFoldDB" id="A0A840RIE5"/>
<evidence type="ECO:0000313" key="3">
    <source>
        <dbReference type="Proteomes" id="UP000543030"/>
    </source>
</evidence>